<feature type="domain" description="Cupin-like" evidence="1">
    <location>
        <begin position="134"/>
        <end position="246"/>
    </location>
</feature>
<dbReference type="AlphaFoldDB" id="A0A6C0F3E7"/>
<dbReference type="Pfam" id="PF13621">
    <property type="entry name" value="Cupin_8"/>
    <property type="match status" value="1"/>
</dbReference>
<sequence length="281" mass="33463">MNTLTTVIIFVVVLFLYIHMTAQFKKSEDLEIYEMDYISNQQLNETCELRQPVLFELDPELFYNVEINNDVNIKDKNDFETGDYITMPYSNANTLIKTDPKGRFYSENNTDVPYNKQADDYLKPSFNVISRQDVMFGAKGARTALRYHTGSRKFICVNTGKIQIKMTPWKSRKYLHTVCDYEHYEFRSPIDVWDPQPKYLNDYEKVKFLEFDVDNGHVLYIPPYWFYSIKYFDEYTQLSEYNYNTAINCVANINKYFMYYLQQTNIKRKELNAVVSIDTII</sequence>
<dbReference type="EMBL" id="MN739013">
    <property type="protein sequence ID" value="QHT35153.1"/>
    <property type="molecule type" value="Genomic_DNA"/>
</dbReference>
<protein>
    <recommendedName>
        <fullName evidence="1">Cupin-like domain-containing protein</fullName>
    </recommendedName>
</protein>
<dbReference type="Gene3D" id="2.60.120.10">
    <property type="entry name" value="Jelly Rolls"/>
    <property type="match status" value="1"/>
</dbReference>
<name>A0A6C0F3E7_9ZZZZ</name>
<evidence type="ECO:0000313" key="2">
    <source>
        <dbReference type="EMBL" id="QHT35153.1"/>
    </source>
</evidence>
<reference evidence="2" key="1">
    <citation type="journal article" date="2020" name="Nature">
        <title>Giant virus diversity and host interactions through global metagenomics.</title>
        <authorList>
            <person name="Schulz F."/>
            <person name="Roux S."/>
            <person name="Paez-Espino D."/>
            <person name="Jungbluth S."/>
            <person name="Walsh D.A."/>
            <person name="Denef V.J."/>
            <person name="McMahon K.D."/>
            <person name="Konstantinidis K.T."/>
            <person name="Eloe-Fadrosh E.A."/>
            <person name="Kyrpides N.C."/>
            <person name="Woyke T."/>
        </authorList>
    </citation>
    <scope>NUCLEOTIDE SEQUENCE</scope>
    <source>
        <strain evidence="2">GVMAG-M-3300009180-1</strain>
    </source>
</reference>
<accession>A0A6C0F3E7</accession>
<dbReference type="InterPro" id="IPR014710">
    <property type="entry name" value="RmlC-like_jellyroll"/>
</dbReference>
<dbReference type="SUPFAM" id="SSF51197">
    <property type="entry name" value="Clavaminate synthase-like"/>
    <property type="match status" value="1"/>
</dbReference>
<dbReference type="InterPro" id="IPR041667">
    <property type="entry name" value="Cupin_8"/>
</dbReference>
<evidence type="ECO:0000259" key="1">
    <source>
        <dbReference type="Pfam" id="PF13621"/>
    </source>
</evidence>
<proteinExistence type="predicted"/>
<organism evidence="2">
    <name type="scientific">viral metagenome</name>
    <dbReference type="NCBI Taxonomy" id="1070528"/>
    <lineage>
        <taxon>unclassified sequences</taxon>
        <taxon>metagenomes</taxon>
        <taxon>organismal metagenomes</taxon>
    </lineage>
</organism>